<reference evidence="2 3" key="1">
    <citation type="journal article" date="2023" name="Plants (Basel)">
        <title>Bridging the Gap: Combining Genomics and Transcriptomics Approaches to Understand Stylosanthes scabra, an Orphan Legume from the Brazilian Caatinga.</title>
        <authorList>
            <person name="Ferreira-Neto J.R.C."/>
            <person name="da Silva M.D."/>
            <person name="Binneck E."/>
            <person name="de Melo N.F."/>
            <person name="da Silva R.H."/>
            <person name="de Melo A.L.T.M."/>
            <person name="Pandolfi V."/>
            <person name="Bustamante F.O."/>
            <person name="Brasileiro-Vidal A.C."/>
            <person name="Benko-Iseppon A.M."/>
        </authorList>
    </citation>
    <scope>NUCLEOTIDE SEQUENCE [LARGE SCALE GENOMIC DNA]</scope>
    <source>
        <tissue evidence="2">Leaves</tissue>
    </source>
</reference>
<organism evidence="2 3">
    <name type="scientific">Stylosanthes scabra</name>
    <dbReference type="NCBI Taxonomy" id="79078"/>
    <lineage>
        <taxon>Eukaryota</taxon>
        <taxon>Viridiplantae</taxon>
        <taxon>Streptophyta</taxon>
        <taxon>Embryophyta</taxon>
        <taxon>Tracheophyta</taxon>
        <taxon>Spermatophyta</taxon>
        <taxon>Magnoliopsida</taxon>
        <taxon>eudicotyledons</taxon>
        <taxon>Gunneridae</taxon>
        <taxon>Pentapetalae</taxon>
        <taxon>rosids</taxon>
        <taxon>fabids</taxon>
        <taxon>Fabales</taxon>
        <taxon>Fabaceae</taxon>
        <taxon>Papilionoideae</taxon>
        <taxon>50 kb inversion clade</taxon>
        <taxon>dalbergioids sensu lato</taxon>
        <taxon>Dalbergieae</taxon>
        <taxon>Pterocarpus clade</taxon>
        <taxon>Stylosanthes</taxon>
    </lineage>
</organism>
<evidence type="ECO:0000256" key="1">
    <source>
        <dbReference type="SAM" id="MobiDB-lite"/>
    </source>
</evidence>
<name>A0ABU6WCZ7_9FABA</name>
<gene>
    <name evidence="2" type="ORF">PIB30_031252</name>
</gene>
<feature type="compositionally biased region" description="Low complexity" evidence="1">
    <location>
        <begin position="103"/>
        <end position="119"/>
    </location>
</feature>
<evidence type="ECO:0000313" key="2">
    <source>
        <dbReference type="EMBL" id="MED6182711.1"/>
    </source>
</evidence>
<sequence length="227" mass="24254">MCLTLTLIPPPLHFAFTAVSLQSRLLSMFNDEFRQVFFVLERRGSPGATVELLPCDLKVPGLTVEAASDLIIGTGEAACIPRLGFNFVIGPGSLPESAIIAEQQSAPSSPRSRSQPSLSHLRDSAMSSEVGPEFRKGRLNFWKHGWRRPWLALYGKEGWSLGATVELLPCDLKVPGFTVDAASDLIIGTGEAACIPRLGGSPGATVELLPCDLKVLGLTVEAASDLI</sequence>
<proteinExistence type="predicted"/>
<accession>A0ABU6WCZ7</accession>
<evidence type="ECO:0000313" key="3">
    <source>
        <dbReference type="Proteomes" id="UP001341840"/>
    </source>
</evidence>
<comment type="caution">
    <text evidence="2">The sequence shown here is derived from an EMBL/GenBank/DDBJ whole genome shotgun (WGS) entry which is preliminary data.</text>
</comment>
<feature type="region of interest" description="Disordered" evidence="1">
    <location>
        <begin position="103"/>
        <end position="125"/>
    </location>
</feature>
<dbReference type="EMBL" id="JASCZI010181376">
    <property type="protein sequence ID" value="MED6182711.1"/>
    <property type="molecule type" value="Genomic_DNA"/>
</dbReference>
<dbReference type="Proteomes" id="UP001341840">
    <property type="component" value="Unassembled WGS sequence"/>
</dbReference>
<protein>
    <submittedName>
        <fullName evidence="2">Uncharacterized protein</fullName>
    </submittedName>
</protein>
<keyword evidence="3" id="KW-1185">Reference proteome</keyword>